<protein>
    <submittedName>
        <fullName evidence="1">Uncharacterized protein</fullName>
    </submittedName>
</protein>
<comment type="caution">
    <text evidence="1">The sequence shown here is derived from an EMBL/GenBank/DDBJ whole genome shotgun (WGS) entry which is preliminary data.</text>
</comment>
<proteinExistence type="predicted"/>
<sequence length="113" mass="12983">MPILKTIEFLGHVLFGTSSKTIYHEDTSCRKFPNQLNNKTSPEFSWQAQPVISANISGLFSDDSYLLDLARKRKNPFVFGTLQKAAFEKLKNIMSEGPLLHIYKYGRKNRTTR</sequence>
<keyword evidence="2" id="KW-1185">Reference proteome</keyword>
<evidence type="ECO:0000313" key="2">
    <source>
        <dbReference type="Proteomes" id="UP000886998"/>
    </source>
</evidence>
<dbReference type="OrthoDB" id="8060624at2759"/>
<organism evidence="1 2">
    <name type="scientific">Trichonephila inaurata madagascariensis</name>
    <dbReference type="NCBI Taxonomy" id="2747483"/>
    <lineage>
        <taxon>Eukaryota</taxon>
        <taxon>Metazoa</taxon>
        <taxon>Ecdysozoa</taxon>
        <taxon>Arthropoda</taxon>
        <taxon>Chelicerata</taxon>
        <taxon>Arachnida</taxon>
        <taxon>Araneae</taxon>
        <taxon>Araneomorphae</taxon>
        <taxon>Entelegynae</taxon>
        <taxon>Araneoidea</taxon>
        <taxon>Nephilidae</taxon>
        <taxon>Trichonephila</taxon>
        <taxon>Trichonephila inaurata</taxon>
    </lineage>
</organism>
<gene>
    <name evidence="1" type="ORF">TNIN_457371</name>
</gene>
<dbReference type="AlphaFoldDB" id="A0A8X6X353"/>
<accession>A0A8X6X353</accession>
<dbReference type="Proteomes" id="UP000886998">
    <property type="component" value="Unassembled WGS sequence"/>
</dbReference>
<reference evidence="1" key="1">
    <citation type="submission" date="2020-08" db="EMBL/GenBank/DDBJ databases">
        <title>Multicomponent nature underlies the extraordinary mechanical properties of spider dragline silk.</title>
        <authorList>
            <person name="Kono N."/>
            <person name="Nakamura H."/>
            <person name="Mori M."/>
            <person name="Yoshida Y."/>
            <person name="Ohtoshi R."/>
            <person name="Malay A.D."/>
            <person name="Moran D.A.P."/>
            <person name="Tomita M."/>
            <person name="Numata K."/>
            <person name="Arakawa K."/>
        </authorList>
    </citation>
    <scope>NUCLEOTIDE SEQUENCE</scope>
</reference>
<name>A0A8X6X353_9ARAC</name>
<dbReference type="EMBL" id="BMAV01005189">
    <property type="protein sequence ID" value="GFY46093.1"/>
    <property type="molecule type" value="Genomic_DNA"/>
</dbReference>
<evidence type="ECO:0000313" key="1">
    <source>
        <dbReference type="EMBL" id="GFY46093.1"/>
    </source>
</evidence>